<dbReference type="AlphaFoldDB" id="A0A926D112"/>
<keyword evidence="2" id="KW-0288">FMN</keyword>
<dbReference type="PANTHER" id="PTHR43278:SF4">
    <property type="entry name" value="NAD(P)H-DEPENDENT FMN-CONTAINING OXIDOREDUCTASE YWQN-RELATED"/>
    <property type="match status" value="1"/>
</dbReference>
<dbReference type="InterPro" id="IPR005025">
    <property type="entry name" value="FMN_Rdtase-like_dom"/>
</dbReference>
<proteinExistence type="predicted"/>
<organism evidence="4 5">
    <name type="scientific">Gehongia tenuis</name>
    <dbReference type="NCBI Taxonomy" id="2763655"/>
    <lineage>
        <taxon>Bacteria</taxon>
        <taxon>Bacillati</taxon>
        <taxon>Bacillota</taxon>
        <taxon>Clostridia</taxon>
        <taxon>Christensenellales</taxon>
        <taxon>Christensenellaceae</taxon>
        <taxon>Gehongia</taxon>
    </lineage>
</organism>
<protein>
    <submittedName>
        <fullName evidence="4">Flavodoxin family protein</fullName>
    </submittedName>
</protein>
<dbReference type="PANTHER" id="PTHR43278">
    <property type="entry name" value="NAD(P)H-DEPENDENT FMN-CONTAINING OXIDOREDUCTASE YWQN-RELATED"/>
    <property type="match status" value="1"/>
</dbReference>
<name>A0A926D112_9FIRM</name>
<evidence type="ECO:0000259" key="3">
    <source>
        <dbReference type="Pfam" id="PF03358"/>
    </source>
</evidence>
<dbReference type="InterPro" id="IPR029039">
    <property type="entry name" value="Flavoprotein-like_sf"/>
</dbReference>
<feature type="domain" description="NADPH-dependent FMN reductase-like" evidence="3">
    <location>
        <begin position="1"/>
        <end position="154"/>
    </location>
</feature>
<evidence type="ECO:0000256" key="1">
    <source>
        <dbReference type="ARBA" id="ARBA00022630"/>
    </source>
</evidence>
<keyword evidence="1" id="KW-0285">Flavoprotein</keyword>
<reference evidence="4" key="1">
    <citation type="submission" date="2020-08" db="EMBL/GenBank/DDBJ databases">
        <title>Genome public.</title>
        <authorList>
            <person name="Liu C."/>
            <person name="Sun Q."/>
        </authorList>
    </citation>
    <scope>NUCLEOTIDE SEQUENCE</scope>
    <source>
        <strain evidence="4">NSJ-53</strain>
    </source>
</reference>
<evidence type="ECO:0000313" key="5">
    <source>
        <dbReference type="Proteomes" id="UP000623172"/>
    </source>
</evidence>
<comment type="caution">
    <text evidence="4">The sequence shown here is derived from an EMBL/GenBank/DDBJ whole genome shotgun (WGS) entry which is preliminary data.</text>
</comment>
<sequence>MKVIAINGSPHKSGNTAAALTRVTQRIEKEGIETKLVQVGHWPLRGCMACGACKKIGRCALGDDAFHGLMDEMAAADGLLFGAPVYYASIASGMKAFMDRAFYSTGARFRHKVGGSVAVLRRSGGIATFNQLNNYLSISEMFIAPSQYWTIAHGAAPGEVLEDGEGLEIMDALGANMAYLIKLIELGRGKIEEPPVLKKTRTNFIR</sequence>
<dbReference type="Gene3D" id="3.40.50.360">
    <property type="match status" value="1"/>
</dbReference>
<keyword evidence="5" id="KW-1185">Reference proteome</keyword>
<dbReference type="InterPro" id="IPR051796">
    <property type="entry name" value="ISF_SsuE-like"/>
</dbReference>
<dbReference type="RefSeq" id="WP_249314298.1">
    <property type="nucleotide sequence ID" value="NZ_JACRSR010000001.1"/>
</dbReference>
<dbReference type="Pfam" id="PF03358">
    <property type="entry name" value="FMN_red"/>
    <property type="match status" value="1"/>
</dbReference>
<dbReference type="GO" id="GO:0016491">
    <property type="term" value="F:oxidoreductase activity"/>
    <property type="evidence" value="ECO:0007669"/>
    <property type="project" value="InterPro"/>
</dbReference>
<evidence type="ECO:0000313" key="4">
    <source>
        <dbReference type="EMBL" id="MBC8530395.1"/>
    </source>
</evidence>
<dbReference type="Proteomes" id="UP000623172">
    <property type="component" value="Unassembled WGS sequence"/>
</dbReference>
<dbReference type="SUPFAM" id="SSF52218">
    <property type="entry name" value="Flavoproteins"/>
    <property type="match status" value="1"/>
</dbReference>
<accession>A0A926D112</accession>
<dbReference type="EMBL" id="JACRSR010000001">
    <property type="protein sequence ID" value="MBC8530395.1"/>
    <property type="molecule type" value="Genomic_DNA"/>
</dbReference>
<gene>
    <name evidence="4" type="ORF">H8696_00860</name>
</gene>
<evidence type="ECO:0000256" key="2">
    <source>
        <dbReference type="ARBA" id="ARBA00022643"/>
    </source>
</evidence>